<feature type="signal peptide" evidence="1">
    <location>
        <begin position="1"/>
        <end position="34"/>
    </location>
</feature>
<dbReference type="Proteomes" id="UP000249720">
    <property type="component" value="Unassembled WGS sequence"/>
</dbReference>
<dbReference type="AlphaFoldDB" id="A0A2W7RNA7"/>
<keyword evidence="1" id="KW-0732">Signal</keyword>
<organism evidence="2 3">
    <name type="scientific">Hydrotalea sandarakina</name>
    <dbReference type="NCBI Taxonomy" id="1004304"/>
    <lineage>
        <taxon>Bacteria</taxon>
        <taxon>Pseudomonadati</taxon>
        <taxon>Bacteroidota</taxon>
        <taxon>Chitinophagia</taxon>
        <taxon>Chitinophagales</taxon>
        <taxon>Chitinophagaceae</taxon>
        <taxon>Hydrotalea</taxon>
    </lineage>
</organism>
<feature type="chain" id="PRO_5016179945" evidence="1">
    <location>
        <begin position="35"/>
        <end position="162"/>
    </location>
</feature>
<dbReference type="RefSeq" id="WP_146250469.1">
    <property type="nucleotide sequence ID" value="NZ_QKZV01000006.1"/>
</dbReference>
<accession>A0A2W7RNA7</accession>
<dbReference type="OrthoDB" id="658746at2"/>
<proteinExistence type="predicted"/>
<sequence length="162" mass="18174">MNELYLKMNMRNMTTKILMIFCLAAVLMSCSKNKYTTKPQLFLKSVSSTVVAKGQPLTFNIEFTDKEGDVQDSMWIQKVSKVCPNSPLANWSQNFQVPNFPATKDLKGNFEINFINNVLSSGYYYITGCGNAPDTCYFRFVLTDLAGHSSDTLVSPNIVLLP</sequence>
<keyword evidence="3" id="KW-1185">Reference proteome</keyword>
<evidence type="ECO:0000313" key="3">
    <source>
        <dbReference type="Proteomes" id="UP000249720"/>
    </source>
</evidence>
<gene>
    <name evidence="2" type="ORF">LX80_02026</name>
</gene>
<evidence type="ECO:0000313" key="2">
    <source>
        <dbReference type="EMBL" id="PZX61864.1"/>
    </source>
</evidence>
<name>A0A2W7RNA7_9BACT</name>
<evidence type="ECO:0000256" key="1">
    <source>
        <dbReference type="SAM" id="SignalP"/>
    </source>
</evidence>
<dbReference type="EMBL" id="QKZV01000006">
    <property type="protein sequence ID" value="PZX61864.1"/>
    <property type="molecule type" value="Genomic_DNA"/>
</dbReference>
<dbReference type="PROSITE" id="PS51257">
    <property type="entry name" value="PROKAR_LIPOPROTEIN"/>
    <property type="match status" value="1"/>
</dbReference>
<reference evidence="2 3" key="1">
    <citation type="submission" date="2018-06" db="EMBL/GenBank/DDBJ databases">
        <title>Genomic Encyclopedia of Archaeal and Bacterial Type Strains, Phase II (KMG-II): from individual species to whole genera.</title>
        <authorList>
            <person name="Goeker M."/>
        </authorList>
    </citation>
    <scope>NUCLEOTIDE SEQUENCE [LARGE SCALE GENOMIC DNA]</scope>
    <source>
        <strain evidence="2 3">DSM 23241</strain>
    </source>
</reference>
<comment type="caution">
    <text evidence="2">The sequence shown here is derived from an EMBL/GenBank/DDBJ whole genome shotgun (WGS) entry which is preliminary data.</text>
</comment>
<protein>
    <submittedName>
        <fullName evidence="2">Uncharacterized protein</fullName>
    </submittedName>
</protein>